<evidence type="ECO:0000256" key="1">
    <source>
        <dbReference type="ARBA" id="ARBA00001974"/>
    </source>
</evidence>
<dbReference type="PANTHER" id="PTHR43400:SF7">
    <property type="entry name" value="FAD-DEPENDENT OXIDOREDUCTASE 2 FAD BINDING DOMAIN-CONTAINING PROTEIN"/>
    <property type="match status" value="1"/>
</dbReference>
<dbReference type="Gene3D" id="3.50.50.60">
    <property type="entry name" value="FAD/NAD(P)-binding domain"/>
    <property type="match status" value="1"/>
</dbReference>
<accession>A0A9Q8PDQ3</accession>
<keyword evidence="7" id="KW-1185">Reference proteome</keyword>
<reference evidence="6" key="1">
    <citation type="submission" date="2021-12" db="EMBL/GenBank/DDBJ databases">
        <authorList>
            <person name="Zaccaron A."/>
            <person name="Stergiopoulos I."/>
        </authorList>
    </citation>
    <scope>NUCLEOTIDE SEQUENCE</scope>
    <source>
        <strain evidence="6">Race5_Kim</strain>
    </source>
</reference>
<organism evidence="6 7">
    <name type="scientific">Passalora fulva</name>
    <name type="common">Tomato leaf mold</name>
    <name type="synonym">Cladosporium fulvum</name>
    <dbReference type="NCBI Taxonomy" id="5499"/>
    <lineage>
        <taxon>Eukaryota</taxon>
        <taxon>Fungi</taxon>
        <taxon>Dikarya</taxon>
        <taxon>Ascomycota</taxon>
        <taxon>Pezizomycotina</taxon>
        <taxon>Dothideomycetes</taxon>
        <taxon>Dothideomycetidae</taxon>
        <taxon>Mycosphaerellales</taxon>
        <taxon>Mycosphaerellaceae</taxon>
        <taxon>Fulvia</taxon>
    </lineage>
</organism>
<dbReference type="GeneID" id="71991248"/>
<name>A0A9Q8PDQ3_PASFU</name>
<dbReference type="GO" id="GO:0016491">
    <property type="term" value="F:oxidoreductase activity"/>
    <property type="evidence" value="ECO:0007669"/>
    <property type="project" value="UniProtKB-KW"/>
</dbReference>
<evidence type="ECO:0000256" key="2">
    <source>
        <dbReference type="ARBA" id="ARBA00022630"/>
    </source>
</evidence>
<evidence type="ECO:0000256" key="3">
    <source>
        <dbReference type="ARBA" id="ARBA00022827"/>
    </source>
</evidence>
<evidence type="ECO:0000259" key="5">
    <source>
        <dbReference type="Pfam" id="PF00890"/>
    </source>
</evidence>
<dbReference type="InterPro" id="IPR050315">
    <property type="entry name" value="FAD-oxidoreductase_2"/>
</dbReference>
<evidence type="ECO:0000256" key="4">
    <source>
        <dbReference type="ARBA" id="ARBA00023002"/>
    </source>
</evidence>
<dbReference type="Pfam" id="PF00890">
    <property type="entry name" value="FAD_binding_2"/>
    <property type="match status" value="1"/>
</dbReference>
<keyword evidence="2" id="KW-0285">Flavoprotein</keyword>
<proteinExistence type="predicted"/>
<dbReference type="PANTHER" id="PTHR43400">
    <property type="entry name" value="FUMARATE REDUCTASE"/>
    <property type="match status" value="1"/>
</dbReference>
<comment type="cofactor">
    <cofactor evidence="1">
        <name>FAD</name>
        <dbReference type="ChEBI" id="CHEBI:57692"/>
    </cofactor>
</comment>
<dbReference type="InterPro" id="IPR036188">
    <property type="entry name" value="FAD/NAD-bd_sf"/>
</dbReference>
<dbReference type="Proteomes" id="UP000756132">
    <property type="component" value="Chromosome 8"/>
</dbReference>
<evidence type="ECO:0000313" key="7">
    <source>
        <dbReference type="Proteomes" id="UP000756132"/>
    </source>
</evidence>
<feature type="domain" description="FAD-dependent oxidoreductase 2 FAD-binding" evidence="5">
    <location>
        <begin position="7"/>
        <end position="47"/>
    </location>
</feature>
<keyword evidence="4" id="KW-0560">Oxidoreductase</keyword>
<dbReference type="InterPro" id="IPR003953">
    <property type="entry name" value="FAD-dep_OxRdtase_2_FAD-bd"/>
</dbReference>
<dbReference type="SUPFAM" id="SSF51905">
    <property type="entry name" value="FAD/NAD(P)-binding domain"/>
    <property type="match status" value="1"/>
</dbReference>
<reference evidence="6" key="2">
    <citation type="journal article" date="2022" name="Microb. Genom.">
        <title>A chromosome-scale genome assembly of the tomato pathogen Cladosporium fulvum reveals a compartmentalized genome architecture and the presence of a dispensable chromosome.</title>
        <authorList>
            <person name="Zaccaron A.Z."/>
            <person name="Chen L.H."/>
            <person name="Samaras A."/>
            <person name="Stergiopoulos I."/>
        </authorList>
    </citation>
    <scope>NUCLEOTIDE SEQUENCE</scope>
    <source>
        <strain evidence="6">Race5_Kim</strain>
    </source>
</reference>
<keyword evidence="3" id="KW-0274">FAD</keyword>
<evidence type="ECO:0000313" key="6">
    <source>
        <dbReference type="EMBL" id="UJO20537.1"/>
    </source>
</evidence>
<sequence>MTSNPTFTYGGVKTDLEARVLSTNDVPIPGLWATGEMTGLYYNVYPPATSCLRSMTFGRLAGASIAKNLGQMKQGKGLAQR</sequence>
<gene>
    <name evidence="6" type="ORF">CLAFUR5_11370</name>
</gene>
<dbReference type="OrthoDB" id="7777654at2759"/>
<dbReference type="AlphaFoldDB" id="A0A9Q8PDQ3"/>
<dbReference type="EMBL" id="CP090170">
    <property type="protein sequence ID" value="UJO20537.1"/>
    <property type="molecule type" value="Genomic_DNA"/>
</dbReference>
<dbReference type="RefSeq" id="XP_047764903.1">
    <property type="nucleotide sequence ID" value="XM_047910518.1"/>
</dbReference>
<protein>
    <recommendedName>
        <fullName evidence="5">FAD-dependent oxidoreductase 2 FAD-binding domain-containing protein</fullName>
    </recommendedName>
</protein>
<dbReference type="KEGG" id="ffu:CLAFUR5_11370"/>